<keyword evidence="1" id="KW-0597">Phosphoprotein</keyword>
<sequence>MGVDLSTVKVLVVDDQLLVRTLISQVLRNFGVKSEAVFQATDGNNALHVLAARQVDIILCDMQMAPVNGMDLLKEIRCARTPNPPNLPFVFLSGHPERNNILLASKLHADGFVIKPPKPNDIEKNLLTALERPRPAIDPFGYLAIATGSEYDTRNFELPLAPKQSHDLDLLLDRFHVDKEIKAVVPGDIMSKDLLDQNGRVLLPRGVKIQKVQLAILAKYQALYGVHTLAVAELPHDQMIMYQDYYGINPE</sequence>
<dbReference type="GO" id="GO:0003677">
    <property type="term" value="F:DNA binding"/>
    <property type="evidence" value="ECO:0007669"/>
    <property type="project" value="UniProtKB-KW"/>
</dbReference>
<dbReference type="SUPFAM" id="SSF52172">
    <property type="entry name" value="CheY-like"/>
    <property type="match status" value="1"/>
</dbReference>
<accession>A0A4V3DVM2</accession>
<name>A0A4V3DVM2_9NEIS</name>
<protein>
    <submittedName>
        <fullName evidence="3">DNA-binding NarL/FixJ family response regulator</fullName>
    </submittedName>
</protein>
<feature type="domain" description="Response regulatory" evidence="2">
    <location>
        <begin position="9"/>
        <end position="130"/>
    </location>
</feature>
<proteinExistence type="predicted"/>
<evidence type="ECO:0000256" key="1">
    <source>
        <dbReference type="PROSITE-ProRule" id="PRU00169"/>
    </source>
</evidence>
<dbReference type="Pfam" id="PF00072">
    <property type="entry name" value="Response_reg"/>
    <property type="match status" value="1"/>
</dbReference>
<gene>
    <name evidence="3" type="ORF">DFP86_103162</name>
</gene>
<dbReference type="SMART" id="SM00448">
    <property type="entry name" value="REC"/>
    <property type="match status" value="1"/>
</dbReference>
<dbReference type="AlphaFoldDB" id="A0A4V3DVM2"/>
<dbReference type="Gene3D" id="3.40.50.2300">
    <property type="match status" value="1"/>
</dbReference>
<evidence type="ECO:0000313" key="4">
    <source>
        <dbReference type="Proteomes" id="UP000295611"/>
    </source>
</evidence>
<comment type="caution">
    <text evidence="3">The sequence shown here is derived from an EMBL/GenBank/DDBJ whole genome shotgun (WGS) entry which is preliminary data.</text>
</comment>
<dbReference type="InterPro" id="IPR001789">
    <property type="entry name" value="Sig_transdc_resp-reg_receiver"/>
</dbReference>
<dbReference type="EMBL" id="SNZP01000003">
    <property type="protein sequence ID" value="TDR81509.1"/>
    <property type="molecule type" value="Genomic_DNA"/>
</dbReference>
<evidence type="ECO:0000259" key="2">
    <source>
        <dbReference type="PROSITE" id="PS50110"/>
    </source>
</evidence>
<dbReference type="GO" id="GO:0000160">
    <property type="term" value="P:phosphorelay signal transduction system"/>
    <property type="evidence" value="ECO:0007669"/>
    <property type="project" value="InterPro"/>
</dbReference>
<keyword evidence="3" id="KW-0238">DNA-binding</keyword>
<dbReference type="PANTHER" id="PTHR43228:SF1">
    <property type="entry name" value="TWO-COMPONENT RESPONSE REGULATOR ARR22"/>
    <property type="match status" value="1"/>
</dbReference>
<keyword evidence="4" id="KW-1185">Reference proteome</keyword>
<reference evidence="3 4" key="1">
    <citation type="submission" date="2019-03" db="EMBL/GenBank/DDBJ databases">
        <title>Genomic Encyclopedia of Type Strains, Phase III (KMG-III): the genomes of soil and plant-associated and newly described type strains.</title>
        <authorList>
            <person name="Whitman W."/>
        </authorList>
    </citation>
    <scope>NUCLEOTIDE SEQUENCE [LARGE SCALE GENOMIC DNA]</scope>
    <source>
        <strain evidence="3 4">CECT 8976</strain>
    </source>
</reference>
<organism evidence="3 4">
    <name type="scientific">Paludibacterium purpuratum</name>
    <dbReference type="NCBI Taxonomy" id="1144873"/>
    <lineage>
        <taxon>Bacteria</taxon>
        <taxon>Pseudomonadati</taxon>
        <taxon>Pseudomonadota</taxon>
        <taxon>Betaproteobacteria</taxon>
        <taxon>Neisseriales</taxon>
        <taxon>Chromobacteriaceae</taxon>
        <taxon>Paludibacterium</taxon>
    </lineage>
</organism>
<feature type="modified residue" description="4-aspartylphosphate" evidence="1">
    <location>
        <position position="61"/>
    </location>
</feature>
<evidence type="ECO:0000313" key="3">
    <source>
        <dbReference type="EMBL" id="TDR81509.1"/>
    </source>
</evidence>
<dbReference type="PANTHER" id="PTHR43228">
    <property type="entry name" value="TWO-COMPONENT RESPONSE REGULATOR"/>
    <property type="match status" value="1"/>
</dbReference>
<dbReference type="InterPro" id="IPR011006">
    <property type="entry name" value="CheY-like_superfamily"/>
</dbReference>
<dbReference type="Proteomes" id="UP000295611">
    <property type="component" value="Unassembled WGS sequence"/>
</dbReference>
<dbReference type="CDD" id="cd00156">
    <property type="entry name" value="REC"/>
    <property type="match status" value="1"/>
</dbReference>
<dbReference type="RefSeq" id="WP_133678878.1">
    <property type="nucleotide sequence ID" value="NZ_SNZP01000003.1"/>
</dbReference>
<dbReference type="InterPro" id="IPR052048">
    <property type="entry name" value="ST_Response_Regulator"/>
</dbReference>
<dbReference type="PROSITE" id="PS50110">
    <property type="entry name" value="RESPONSE_REGULATORY"/>
    <property type="match status" value="1"/>
</dbReference>
<dbReference type="OrthoDB" id="9800029at2"/>